<dbReference type="EMBL" id="QEKW01000030">
    <property type="protein sequence ID" value="PVY96369.1"/>
    <property type="molecule type" value="Genomic_DNA"/>
</dbReference>
<dbReference type="Gene3D" id="3.40.50.300">
    <property type="entry name" value="P-loop containing nucleotide triphosphate hydrolases"/>
    <property type="match status" value="1"/>
</dbReference>
<dbReference type="OrthoDB" id="5149094at2"/>
<accession>A0A2U1E9H5</accession>
<dbReference type="AlphaFoldDB" id="A0A2U1E9H5"/>
<dbReference type="RefSeq" id="WP_116711366.1">
    <property type="nucleotide sequence ID" value="NZ_QEKW01000030.1"/>
</dbReference>
<evidence type="ECO:0000256" key="1">
    <source>
        <dbReference type="SAM" id="MobiDB-lite"/>
    </source>
</evidence>
<sequence>MDRRLADMPPGTDKIGPTADVPLVLVVAEEWPGLLRAAQARDRKLGDRITSAMLRLASEGRKAAFRVLVLARRFEAAAVGGGYLREQLGLTISFRVPAESLTMLHGDDARELGGEHAPPNLVSPSSRPLAAP</sequence>
<gene>
    <name evidence="2" type="ORF">C8D89_13019</name>
</gene>
<dbReference type="InterPro" id="IPR027417">
    <property type="entry name" value="P-loop_NTPase"/>
</dbReference>
<dbReference type="Proteomes" id="UP000245639">
    <property type="component" value="Unassembled WGS sequence"/>
</dbReference>
<keyword evidence="3" id="KW-1185">Reference proteome</keyword>
<proteinExistence type="predicted"/>
<name>A0A2U1E9H5_9PSEU</name>
<protein>
    <recommendedName>
        <fullName evidence="4">FtsK/SpoIIIE family protein</fullName>
    </recommendedName>
</protein>
<evidence type="ECO:0000313" key="2">
    <source>
        <dbReference type="EMBL" id="PVY96369.1"/>
    </source>
</evidence>
<evidence type="ECO:0008006" key="4">
    <source>
        <dbReference type="Google" id="ProtNLM"/>
    </source>
</evidence>
<comment type="caution">
    <text evidence="2">The sequence shown here is derived from an EMBL/GenBank/DDBJ whole genome shotgun (WGS) entry which is preliminary data.</text>
</comment>
<feature type="region of interest" description="Disordered" evidence="1">
    <location>
        <begin position="106"/>
        <end position="132"/>
    </location>
</feature>
<evidence type="ECO:0000313" key="3">
    <source>
        <dbReference type="Proteomes" id="UP000245639"/>
    </source>
</evidence>
<reference evidence="2 3" key="1">
    <citation type="submission" date="2018-04" db="EMBL/GenBank/DDBJ databases">
        <title>Genomic Encyclopedia of Type Strains, Phase IV (KMG-IV): sequencing the most valuable type-strain genomes for metagenomic binning, comparative biology and taxonomic classification.</title>
        <authorList>
            <person name="Goeker M."/>
        </authorList>
    </citation>
    <scope>NUCLEOTIDE SEQUENCE [LARGE SCALE GENOMIC DNA]</scope>
    <source>
        <strain evidence="2 3">DSM 45771</strain>
    </source>
</reference>
<organism evidence="2 3">
    <name type="scientific">Actinomycetospora cinnamomea</name>
    <dbReference type="NCBI Taxonomy" id="663609"/>
    <lineage>
        <taxon>Bacteria</taxon>
        <taxon>Bacillati</taxon>
        <taxon>Actinomycetota</taxon>
        <taxon>Actinomycetes</taxon>
        <taxon>Pseudonocardiales</taxon>
        <taxon>Pseudonocardiaceae</taxon>
        <taxon>Actinomycetospora</taxon>
    </lineage>
</organism>